<organism evidence="6 7">
    <name type="scientific">Faunimonas pinastri</name>
    <dbReference type="NCBI Taxonomy" id="1855383"/>
    <lineage>
        <taxon>Bacteria</taxon>
        <taxon>Pseudomonadati</taxon>
        <taxon>Pseudomonadota</taxon>
        <taxon>Alphaproteobacteria</taxon>
        <taxon>Hyphomicrobiales</taxon>
        <taxon>Afifellaceae</taxon>
        <taxon>Faunimonas</taxon>
    </lineage>
</organism>
<keyword evidence="7" id="KW-1185">Reference proteome</keyword>
<evidence type="ECO:0000256" key="4">
    <source>
        <dbReference type="SAM" id="MobiDB-lite"/>
    </source>
</evidence>
<dbReference type="PANTHER" id="PTHR46797">
    <property type="entry name" value="HTH-TYPE TRANSCRIPTIONAL REGULATOR"/>
    <property type="match status" value="1"/>
</dbReference>
<name>A0A1H9FHX2_9HYPH</name>
<evidence type="ECO:0000256" key="3">
    <source>
        <dbReference type="ARBA" id="ARBA00023163"/>
    </source>
</evidence>
<dbReference type="Gene3D" id="1.10.260.40">
    <property type="entry name" value="lambda repressor-like DNA-binding domains"/>
    <property type="match status" value="1"/>
</dbReference>
<keyword evidence="2" id="KW-0238">DNA-binding</keyword>
<dbReference type="CDD" id="cd00093">
    <property type="entry name" value="HTH_XRE"/>
    <property type="match status" value="1"/>
</dbReference>
<dbReference type="SUPFAM" id="SSF47413">
    <property type="entry name" value="lambda repressor-like DNA-binding domains"/>
    <property type="match status" value="1"/>
</dbReference>
<dbReference type="PROSITE" id="PS50943">
    <property type="entry name" value="HTH_CROC1"/>
    <property type="match status" value="1"/>
</dbReference>
<dbReference type="GO" id="GO:0005829">
    <property type="term" value="C:cytosol"/>
    <property type="evidence" value="ECO:0007669"/>
    <property type="project" value="TreeGrafter"/>
</dbReference>
<dbReference type="OrthoDB" id="9797172at2"/>
<dbReference type="PANTHER" id="PTHR46797:SF23">
    <property type="entry name" value="HTH-TYPE TRANSCRIPTIONAL REGULATOR SUTR"/>
    <property type="match status" value="1"/>
</dbReference>
<dbReference type="InterPro" id="IPR001387">
    <property type="entry name" value="Cro/C1-type_HTH"/>
</dbReference>
<feature type="domain" description="HTH cro/C1-type" evidence="5">
    <location>
        <begin position="21"/>
        <end position="75"/>
    </location>
</feature>
<keyword evidence="3" id="KW-0804">Transcription</keyword>
<evidence type="ECO:0000259" key="5">
    <source>
        <dbReference type="PROSITE" id="PS50943"/>
    </source>
</evidence>
<feature type="region of interest" description="Disordered" evidence="4">
    <location>
        <begin position="86"/>
        <end position="108"/>
    </location>
</feature>
<dbReference type="AlphaFoldDB" id="A0A1H9FHX2"/>
<dbReference type="InterPro" id="IPR010982">
    <property type="entry name" value="Lambda_DNA-bd_dom_sf"/>
</dbReference>
<keyword evidence="1" id="KW-0805">Transcription regulation</keyword>
<evidence type="ECO:0000256" key="2">
    <source>
        <dbReference type="ARBA" id="ARBA00023125"/>
    </source>
</evidence>
<proteinExistence type="predicted"/>
<dbReference type="GO" id="GO:0003700">
    <property type="term" value="F:DNA-binding transcription factor activity"/>
    <property type="evidence" value="ECO:0007669"/>
    <property type="project" value="TreeGrafter"/>
</dbReference>
<dbReference type="SMART" id="SM00530">
    <property type="entry name" value="HTH_XRE"/>
    <property type="match status" value="1"/>
</dbReference>
<dbReference type="Proteomes" id="UP000199647">
    <property type="component" value="Unassembled WGS sequence"/>
</dbReference>
<evidence type="ECO:0000256" key="1">
    <source>
        <dbReference type="ARBA" id="ARBA00023015"/>
    </source>
</evidence>
<protein>
    <submittedName>
        <fullName evidence="6">Transcriptional regulator, contains XRE-family HTH domain</fullName>
    </submittedName>
</protein>
<dbReference type="STRING" id="1855383.SAMN05216548_104123"/>
<dbReference type="InterPro" id="IPR050807">
    <property type="entry name" value="TransReg_Diox_bact_type"/>
</dbReference>
<accession>A0A1H9FHX2</accession>
<dbReference type="GO" id="GO:0003677">
    <property type="term" value="F:DNA binding"/>
    <property type="evidence" value="ECO:0007669"/>
    <property type="project" value="UniProtKB-KW"/>
</dbReference>
<dbReference type="RefSeq" id="WP_092496001.1">
    <property type="nucleotide sequence ID" value="NZ_FOFG01000004.1"/>
</dbReference>
<gene>
    <name evidence="6" type="ORF">SAMN05216548_104123</name>
</gene>
<sequence>MPELREDPEETRIEAYVAEQIRTRRKLAGLNQTELARALGISFQMIGKYENAANRLTVGRLCRIARVLGISVEELLPPDAIARSAASPPLPLGQMESGESLPPDGPGLRDMLEKVELVQKFSAIDSARARRLLISVAETFGPSTE</sequence>
<evidence type="ECO:0000313" key="6">
    <source>
        <dbReference type="EMBL" id="SEQ37519.1"/>
    </source>
</evidence>
<dbReference type="EMBL" id="FOFG01000004">
    <property type="protein sequence ID" value="SEQ37519.1"/>
    <property type="molecule type" value="Genomic_DNA"/>
</dbReference>
<reference evidence="6 7" key="1">
    <citation type="submission" date="2016-10" db="EMBL/GenBank/DDBJ databases">
        <authorList>
            <person name="de Groot N.N."/>
        </authorList>
    </citation>
    <scope>NUCLEOTIDE SEQUENCE [LARGE SCALE GENOMIC DNA]</scope>
    <source>
        <strain evidence="6 7">A52C2</strain>
    </source>
</reference>
<dbReference type="Pfam" id="PF01381">
    <property type="entry name" value="HTH_3"/>
    <property type="match status" value="1"/>
</dbReference>
<evidence type="ECO:0000313" key="7">
    <source>
        <dbReference type="Proteomes" id="UP000199647"/>
    </source>
</evidence>